<dbReference type="InterPro" id="IPR006148">
    <property type="entry name" value="Glc/Gal-6P_isomerase"/>
</dbReference>
<gene>
    <name evidence="3" type="ORF">CTER_5296</name>
</gene>
<organism evidence="3 4">
    <name type="scientific">Ruminiclostridium cellobioparum subsp. termitidis CT1112</name>
    <dbReference type="NCBI Taxonomy" id="1195236"/>
    <lineage>
        <taxon>Bacteria</taxon>
        <taxon>Bacillati</taxon>
        <taxon>Bacillota</taxon>
        <taxon>Clostridia</taxon>
        <taxon>Eubacteriales</taxon>
        <taxon>Oscillospiraceae</taxon>
        <taxon>Ruminiclostridium</taxon>
    </lineage>
</organism>
<dbReference type="RefSeq" id="WP_004630971.1">
    <property type="nucleotide sequence ID" value="NZ_AORV01000072.1"/>
</dbReference>
<dbReference type="PANTHER" id="PTHR11280">
    <property type="entry name" value="GLUCOSAMINE-6-PHOSPHATE ISOMERASE"/>
    <property type="match status" value="1"/>
</dbReference>
<dbReference type="eggNOG" id="COG0363">
    <property type="taxonomic scope" value="Bacteria"/>
</dbReference>
<keyword evidence="1" id="KW-0119">Carbohydrate metabolism</keyword>
<dbReference type="Pfam" id="PF01182">
    <property type="entry name" value="Glucosamine_iso"/>
    <property type="match status" value="1"/>
</dbReference>
<proteinExistence type="predicted"/>
<dbReference type="InterPro" id="IPR037171">
    <property type="entry name" value="NagB/RpiA_transferase-like"/>
</dbReference>
<dbReference type="GO" id="GO:0004342">
    <property type="term" value="F:glucosamine-6-phosphate deaminase activity"/>
    <property type="evidence" value="ECO:0007669"/>
    <property type="project" value="UniProtKB-EC"/>
</dbReference>
<reference evidence="3 4" key="1">
    <citation type="journal article" date="2013" name="Genome Announc.">
        <title>Draft Genome Sequence of the Cellulolytic, Mesophilic, Anaerobic Bacterium Clostridium termitidis Strain CT1112 (DSM 5398).</title>
        <authorList>
            <person name="Lal S."/>
            <person name="Ramachandran U."/>
            <person name="Zhang X."/>
            <person name="Munir R."/>
            <person name="Sparling R."/>
            <person name="Levin D.B."/>
        </authorList>
    </citation>
    <scope>NUCLEOTIDE SEQUENCE [LARGE SCALE GENOMIC DNA]</scope>
    <source>
        <strain evidence="3 4">CT1112</strain>
    </source>
</reference>
<comment type="caution">
    <text evidence="3">The sequence shown here is derived from an EMBL/GenBank/DDBJ whole genome shotgun (WGS) entry which is preliminary data.</text>
</comment>
<keyword evidence="4" id="KW-1185">Reference proteome</keyword>
<dbReference type="STRING" id="1195236.CTER_5296"/>
<name>S0FJ95_RUMCE</name>
<feature type="domain" description="Glucosamine/galactosamine-6-phosphate isomerase" evidence="2">
    <location>
        <begin position="19"/>
        <end position="243"/>
    </location>
</feature>
<dbReference type="GO" id="GO:0042802">
    <property type="term" value="F:identical protein binding"/>
    <property type="evidence" value="ECO:0007669"/>
    <property type="project" value="TreeGrafter"/>
</dbReference>
<keyword evidence="3" id="KW-0413">Isomerase</keyword>
<evidence type="ECO:0000313" key="3">
    <source>
        <dbReference type="EMBL" id="EMS69189.1"/>
    </source>
</evidence>
<dbReference type="SUPFAM" id="SSF100950">
    <property type="entry name" value="NagB/RpiA/CoA transferase-like"/>
    <property type="match status" value="1"/>
</dbReference>
<dbReference type="GO" id="GO:0019262">
    <property type="term" value="P:N-acetylneuraminate catabolic process"/>
    <property type="evidence" value="ECO:0007669"/>
    <property type="project" value="TreeGrafter"/>
</dbReference>
<protein>
    <submittedName>
        <fullName evidence="3">6-phosphogluconolactonase/Glucosamine-6-phosphate isomerase/deaminase</fullName>
        <ecNumber evidence="3">3.5.99.6</ecNumber>
    </submittedName>
</protein>
<dbReference type="InterPro" id="IPR004547">
    <property type="entry name" value="Glucosamine6P_isomerase"/>
</dbReference>
<evidence type="ECO:0000256" key="1">
    <source>
        <dbReference type="ARBA" id="ARBA00023277"/>
    </source>
</evidence>
<dbReference type="Gene3D" id="3.40.50.1360">
    <property type="match status" value="1"/>
</dbReference>
<evidence type="ECO:0000259" key="2">
    <source>
        <dbReference type="Pfam" id="PF01182"/>
    </source>
</evidence>
<dbReference type="GO" id="GO:0006046">
    <property type="term" value="P:N-acetylglucosamine catabolic process"/>
    <property type="evidence" value="ECO:0007669"/>
    <property type="project" value="TreeGrafter"/>
</dbReference>
<dbReference type="GO" id="GO:0006043">
    <property type="term" value="P:glucosamine catabolic process"/>
    <property type="evidence" value="ECO:0007669"/>
    <property type="project" value="TreeGrafter"/>
</dbReference>
<dbReference type="PANTHER" id="PTHR11280:SF6">
    <property type="entry name" value="GLUCOSAMINE-6-PHOSPHATE ISOMERASE NAGB"/>
    <property type="match status" value="1"/>
</dbReference>
<keyword evidence="3" id="KW-0378">Hydrolase</keyword>
<dbReference type="GO" id="GO:0005737">
    <property type="term" value="C:cytoplasm"/>
    <property type="evidence" value="ECO:0007669"/>
    <property type="project" value="TreeGrafter"/>
</dbReference>
<dbReference type="EC" id="3.5.99.6" evidence="3"/>
<dbReference type="AlphaFoldDB" id="S0FJ95"/>
<dbReference type="GO" id="GO:0016853">
    <property type="term" value="F:isomerase activity"/>
    <property type="evidence" value="ECO:0007669"/>
    <property type="project" value="UniProtKB-KW"/>
</dbReference>
<dbReference type="Proteomes" id="UP000014155">
    <property type="component" value="Unassembled WGS sequence"/>
</dbReference>
<dbReference type="PATRIC" id="fig|1195236.3.peg.5433"/>
<dbReference type="CDD" id="cd01399">
    <property type="entry name" value="GlcN6P_deaminase"/>
    <property type="match status" value="1"/>
</dbReference>
<dbReference type="EMBL" id="AORV01000072">
    <property type="protein sequence ID" value="EMS69189.1"/>
    <property type="molecule type" value="Genomic_DNA"/>
</dbReference>
<dbReference type="GO" id="GO:0005975">
    <property type="term" value="P:carbohydrate metabolic process"/>
    <property type="evidence" value="ECO:0007669"/>
    <property type="project" value="InterPro"/>
</dbReference>
<evidence type="ECO:0000313" key="4">
    <source>
        <dbReference type="Proteomes" id="UP000014155"/>
    </source>
</evidence>
<sequence length="256" mass="28481">MGIIKTIQADKLKVNIYDTRKALGEEAAKEFTARVKQLLQTKSEINIVFAAAPSQNEFIHALAHNKEIEWGRINACHMDEYIGLDPEAPQGFGNFLRDRLFEKQQFKSVNYLKGDVSNIDEECKRYAGLLKQFPTDIVCMGIGENGHIAFNDPHVAFFDDPELVKVVELDEKCRRQQVNDGCFKSLEKVPTHALTLTIPALAAADCIFCMVPGSTKAQAVFDTVTGDISEKCPASILKIHNNATLYTDMDSAAKII</sequence>
<accession>S0FJ95</accession>